<sequence length="437" mass="46963">MSVATVTPTQKRHLPGTFKDDEWHCACDPPVKAEFHQVGKDTPNKGRWFYTCHKPRGEQCGFFLWEDEARAQETLEQRSALCQRSAALSNAGGSMSDLGPANVPAAIAAWRQGRAGPDKEGGIRAETPQSEVASTVMSGPLHSPRSSIFPTPPRPRQSIFRGNPRIAANHSSSSDEDSDATASARRQSNRTRHPDPATPTSKRKRPAIDVGGGRGGTADLSDVDPDDARDLVELADWSERLHRAQQSQSQQSQQSQFGDGPISPSRHATRIGNGSLLTPGTGNSFVAPSEPGSKRLRNAQGLAAPLTPTPARTLNFGLAGAEAAQLWQAQGGQARSGNAAGGGGGDDADITKAVLDLLKAQPVSAAARQAVRERLNKHALVVRGLETGRNDVREKLKASKLKIAELQARVVDLENERRMRRAVLRHDLEALSQEVED</sequence>
<feature type="region of interest" description="Disordered" evidence="6">
    <location>
        <begin position="241"/>
        <end position="295"/>
    </location>
</feature>
<dbReference type="InterPro" id="IPR010666">
    <property type="entry name" value="Znf_GRF"/>
</dbReference>
<evidence type="ECO:0000256" key="1">
    <source>
        <dbReference type="ARBA" id="ARBA00022723"/>
    </source>
</evidence>
<evidence type="ECO:0000259" key="7">
    <source>
        <dbReference type="PROSITE" id="PS51999"/>
    </source>
</evidence>
<dbReference type="GO" id="GO:0008270">
    <property type="term" value="F:zinc ion binding"/>
    <property type="evidence" value="ECO:0007669"/>
    <property type="project" value="UniProtKB-KW"/>
</dbReference>
<gene>
    <name evidence="8" type="ORF">N658DRAFT_569275</name>
</gene>
<dbReference type="EMBL" id="MU863673">
    <property type="protein sequence ID" value="KAK4097529.1"/>
    <property type="molecule type" value="Genomic_DNA"/>
</dbReference>
<evidence type="ECO:0000256" key="6">
    <source>
        <dbReference type="SAM" id="MobiDB-lite"/>
    </source>
</evidence>
<proteinExistence type="predicted"/>
<evidence type="ECO:0000313" key="9">
    <source>
        <dbReference type="Proteomes" id="UP001305647"/>
    </source>
</evidence>
<feature type="compositionally biased region" description="Polar residues" evidence="6">
    <location>
        <begin position="275"/>
        <end position="286"/>
    </location>
</feature>
<protein>
    <recommendedName>
        <fullName evidence="7">GRF-type domain-containing protein</fullName>
    </recommendedName>
</protein>
<keyword evidence="2 4" id="KW-0863">Zinc-finger</keyword>
<keyword evidence="1" id="KW-0479">Metal-binding</keyword>
<keyword evidence="5" id="KW-0175">Coiled coil</keyword>
<feature type="domain" description="GRF-type" evidence="7">
    <location>
        <begin position="25"/>
        <end position="69"/>
    </location>
</feature>
<feature type="compositionally biased region" description="Polar residues" evidence="6">
    <location>
        <begin position="127"/>
        <end position="137"/>
    </location>
</feature>
<keyword evidence="9" id="KW-1185">Reference proteome</keyword>
<evidence type="ECO:0000313" key="8">
    <source>
        <dbReference type="EMBL" id="KAK4097529.1"/>
    </source>
</evidence>
<accession>A0AAN6SYI7</accession>
<dbReference type="AlphaFoldDB" id="A0AAN6SYI7"/>
<reference evidence="8" key="2">
    <citation type="submission" date="2023-05" db="EMBL/GenBank/DDBJ databases">
        <authorList>
            <consortium name="Lawrence Berkeley National Laboratory"/>
            <person name="Steindorff A."/>
            <person name="Hensen N."/>
            <person name="Bonometti L."/>
            <person name="Westerberg I."/>
            <person name="Brannstrom I.O."/>
            <person name="Guillou S."/>
            <person name="Cros-Aarteil S."/>
            <person name="Calhoun S."/>
            <person name="Haridas S."/>
            <person name="Kuo A."/>
            <person name="Mondo S."/>
            <person name="Pangilinan J."/>
            <person name="Riley R."/>
            <person name="Labutti K."/>
            <person name="Andreopoulos B."/>
            <person name="Lipzen A."/>
            <person name="Chen C."/>
            <person name="Yanf M."/>
            <person name="Daum C."/>
            <person name="Ng V."/>
            <person name="Clum A."/>
            <person name="Ohm R."/>
            <person name="Martin F."/>
            <person name="Silar P."/>
            <person name="Natvig D."/>
            <person name="Lalanne C."/>
            <person name="Gautier V."/>
            <person name="Ament-Velasquez S.L."/>
            <person name="Kruys A."/>
            <person name="Hutchinson M.I."/>
            <person name="Powell A.J."/>
            <person name="Barry K."/>
            <person name="Miller A.N."/>
            <person name="Grigoriev I.V."/>
            <person name="Debuchy R."/>
            <person name="Gladieux P."/>
            <person name="Thoren M.H."/>
            <person name="Johannesson H."/>
        </authorList>
    </citation>
    <scope>NUCLEOTIDE SEQUENCE</scope>
    <source>
        <strain evidence="8">CBS 757.83</strain>
    </source>
</reference>
<reference evidence="8" key="1">
    <citation type="journal article" date="2023" name="Mol. Phylogenet. Evol.">
        <title>Genome-scale phylogeny and comparative genomics of the fungal order Sordariales.</title>
        <authorList>
            <person name="Hensen N."/>
            <person name="Bonometti L."/>
            <person name="Westerberg I."/>
            <person name="Brannstrom I.O."/>
            <person name="Guillou S."/>
            <person name="Cros-Aarteil S."/>
            <person name="Calhoun S."/>
            <person name="Haridas S."/>
            <person name="Kuo A."/>
            <person name="Mondo S."/>
            <person name="Pangilinan J."/>
            <person name="Riley R."/>
            <person name="LaButti K."/>
            <person name="Andreopoulos B."/>
            <person name="Lipzen A."/>
            <person name="Chen C."/>
            <person name="Yan M."/>
            <person name="Daum C."/>
            <person name="Ng V."/>
            <person name="Clum A."/>
            <person name="Steindorff A."/>
            <person name="Ohm R.A."/>
            <person name="Martin F."/>
            <person name="Silar P."/>
            <person name="Natvig D.O."/>
            <person name="Lalanne C."/>
            <person name="Gautier V."/>
            <person name="Ament-Velasquez S.L."/>
            <person name="Kruys A."/>
            <person name="Hutchinson M.I."/>
            <person name="Powell A.J."/>
            <person name="Barry K."/>
            <person name="Miller A.N."/>
            <person name="Grigoriev I.V."/>
            <person name="Debuchy R."/>
            <person name="Gladieux P."/>
            <person name="Hiltunen Thoren M."/>
            <person name="Johannesson H."/>
        </authorList>
    </citation>
    <scope>NUCLEOTIDE SEQUENCE</scope>
    <source>
        <strain evidence="8">CBS 757.83</strain>
    </source>
</reference>
<feature type="compositionally biased region" description="Low complexity" evidence="6">
    <location>
        <begin position="245"/>
        <end position="256"/>
    </location>
</feature>
<feature type="coiled-coil region" evidence="5">
    <location>
        <begin position="389"/>
        <end position="416"/>
    </location>
</feature>
<evidence type="ECO:0000256" key="2">
    <source>
        <dbReference type="ARBA" id="ARBA00022771"/>
    </source>
</evidence>
<dbReference type="PROSITE" id="PS51999">
    <property type="entry name" value="ZF_GRF"/>
    <property type="match status" value="1"/>
</dbReference>
<keyword evidence="3" id="KW-0862">Zinc</keyword>
<organism evidence="8 9">
    <name type="scientific">Parathielavia hyrcaniae</name>
    <dbReference type="NCBI Taxonomy" id="113614"/>
    <lineage>
        <taxon>Eukaryota</taxon>
        <taxon>Fungi</taxon>
        <taxon>Dikarya</taxon>
        <taxon>Ascomycota</taxon>
        <taxon>Pezizomycotina</taxon>
        <taxon>Sordariomycetes</taxon>
        <taxon>Sordariomycetidae</taxon>
        <taxon>Sordariales</taxon>
        <taxon>Chaetomiaceae</taxon>
        <taxon>Parathielavia</taxon>
    </lineage>
</organism>
<feature type="region of interest" description="Disordered" evidence="6">
    <location>
        <begin position="113"/>
        <end position="226"/>
    </location>
</feature>
<dbReference type="Pfam" id="PF06839">
    <property type="entry name" value="Zn_ribbon_GRF"/>
    <property type="match status" value="1"/>
</dbReference>
<evidence type="ECO:0000256" key="3">
    <source>
        <dbReference type="ARBA" id="ARBA00022833"/>
    </source>
</evidence>
<comment type="caution">
    <text evidence="8">The sequence shown here is derived from an EMBL/GenBank/DDBJ whole genome shotgun (WGS) entry which is preliminary data.</text>
</comment>
<dbReference type="Proteomes" id="UP001305647">
    <property type="component" value="Unassembled WGS sequence"/>
</dbReference>
<evidence type="ECO:0000256" key="4">
    <source>
        <dbReference type="PROSITE-ProRule" id="PRU01343"/>
    </source>
</evidence>
<name>A0AAN6SYI7_9PEZI</name>
<evidence type="ECO:0000256" key="5">
    <source>
        <dbReference type="SAM" id="Coils"/>
    </source>
</evidence>